<dbReference type="SUPFAM" id="SSF47240">
    <property type="entry name" value="Ferritin-like"/>
    <property type="match status" value="1"/>
</dbReference>
<dbReference type="SUPFAM" id="SSF57802">
    <property type="entry name" value="Rubredoxin-like"/>
    <property type="match status" value="1"/>
</dbReference>
<evidence type="ECO:0000259" key="5">
    <source>
        <dbReference type="PROSITE" id="PS50905"/>
    </source>
</evidence>
<dbReference type="Pfam" id="PF21349">
    <property type="entry name" value="RUBY_RBDX"/>
    <property type="match status" value="1"/>
</dbReference>
<dbReference type="AlphaFoldDB" id="A0A926I8F6"/>
<feature type="domain" description="Ferritin-like diiron" evidence="5">
    <location>
        <begin position="51"/>
        <end position="181"/>
    </location>
</feature>
<reference evidence="6" key="1">
    <citation type="submission" date="2020-08" db="EMBL/GenBank/DDBJ databases">
        <title>Genome public.</title>
        <authorList>
            <person name="Liu C."/>
            <person name="Sun Q."/>
        </authorList>
    </citation>
    <scope>NUCLEOTIDE SEQUENCE</scope>
    <source>
        <strain evidence="6">NSJ-33</strain>
    </source>
</reference>
<dbReference type="PANTHER" id="PTHR43339">
    <property type="entry name" value="RUBRERYTHRIN-RELATED"/>
    <property type="match status" value="1"/>
</dbReference>
<sequence>MKKFVCKICGYVYEGEAAPEKCPQCGAPASKFEEQTGSMIWADEHRIGVAEGVDPEIVEGLRMNFTGECTEVGMYLAMSRQAIREGYPEIGAFYQQAAFEEAEHAAKFAELLGEVVTNSTKKNLELRVAAENGATAGKFELAKKAKALNLDAIHDTVHEMAKDEARHGCGFAGLLERYFGK</sequence>
<dbReference type="InterPro" id="IPR045236">
    <property type="entry name" value="RevRr_diiron-bd_dom"/>
</dbReference>
<gene>
    <name evidence="6" type="ORF">H8710_12400</name>
</gene>
<evidence type="ECO:0000256" key="1">
    <source>
        <dbReference type="ARBA" id="ARBA00001965"/>
    </source>
</evidence>
<keyword evidence="7" id="KW-1185">Reference proteome</keyword>
<dbReference type="PROSITE" id="PS50903">
    <property type="entry name" value="RUBREDOXIN_LIKE"/>
    <property type="match status" value="1"/>
</dbReference>
<accession>A0A926I8F6</accession>
<dbReference type="InterPro" id="IPR009078">
    <property type="entry name" value="Ferritin-like_SF"/>
</dbReference>
<dbReference type="InterPro" id="IPR052773">
    <property type="entry name" value="Anaerobic_Peroxidase-Rel"/>
</dbReference>
<name>A0A926I8F6_9FIRM</name>
<dbReference type="PROSITE" id="PS50905">
    <property type="entry name" value="FERRITIN_LIKE"/>
    <property type="match status" value="1"/>
</dbReference>
<evidence type="ECO:0000256" key="2">
    <source>
        <dbReference type="ARBA" id="ARBA00022448"/>
    </source>
</evidence>
<dbReference type="InterPro" id="IPR003251">
    <property type="entry name" value="Rr_diiron-bd_dom"/>
</dbReference>
<keyword evidence="3" id="KW-0249">Electron transport</keyword>
<dbReference type="CDD" id="cd00350">
    <property type="entry name" value="rubredoxin_like"/>
    <property type="match status" value="1"/>
</dbReference>
<dbReference type="EMBL" id="JACRSV010000005">
    <property type="protein sequence ID" value="MBC8560866.1"/>
    <property type="molecule type" value="Genomic_DNA"/>
</dbReference>
<proteinExistence type="predicted"/>
<comment type="caution">
    <text evidence="6">The sequence shown here is derived from an EMBL/GenBank/DDBJ whole genome shotgun (WGS) entry which is preliminary data.</text>
</comment>
<dbReference type="GO" id="GO:0004601">
    <property type="term" value="F:peroxidase activity"/>
    <property type="evidence" value="ECO:0007669"/>
    <property type="project" value="UniProtKB-KW"/>
</dbReference>
<comment type="cofactor">
    <cofactor evidence="1">
        <name>Fe(3+)</name>
        <dbReference type="ChEBI" id="CHEBI:29034"/>
    </cofactor>
</comment>
<evidence type="ECO:0000313" key="7">
    <source>
        <dbReference type="Proteomes" id="UP000610760"/>
    </source>
</evidence>
<evidence type="ECO:0000259" key="4">
    <source>
        <dbReference type="PROSITE" id="PS50903"/>
    </source>
</evidence>
<evidence type="ECO:0000256" key="3">
    <source>
        <dbReference type="ARBA" id="ARBA00022982"/>
    </source>
</evidence>
<dbReference type="PANTHER" id="PTHR43339:SF1">
    <property type="entry name" value="RUBRERYTHRIN"/>
    <property type="match status" value="1"/>
</dbReference>
<protein>
    <submittedName>
        <fullName evidence="6">NADH peroxidase</fullName>
    </submittedName>
</protein>
<evidence type="ECO:0000313" key="6">
    <source>
        <dbReference type="EMBL" id="MBC8560866.1"/>
    </source>
</evidence>
<dbReference type="Proteomes" id="UP000610760">
    <property type="component" value="Unassembled WGS sequence"/>
</dbReference>
<keyword evidence="6" id="KW-0560">Oxidoreductase</keyword>
<dbReference type="CDD" id="cd01046">
    <property type="entry name" value="Rubrerythrin_like"/>
    <property type="match status" value="1"/>
</dbReference>
<organism evidence="6 7">
    <name type="scientific">Fumia xinanensis</name>
    <dbReference type="NCBI Taxonomy" id="2763659"/>
    <lineage>
        <taxon>Bacteria</taxon>
        <taxon>Bacillati</taxon>
        <taxon>Bacillota</taxon>
        <taxon>Clostridia</taxon>
        <taxon>Eubacteriales</taxon>
        <taxon>Oscillospiraceae</taxon>
        <taxon>Fumia</taxon>
    </lineage>
</organism>
<dbReference type="InterPro" id="IPR048574">
    <property type="entry name" value="RUBY_RBDX"/>
</dbReference>
<dbReference type="Pfam" id="PF02915">
    <property type="entry name" value="Rubrerythrin"/>
    <property type="match status" value="1"/>
</dbReference>
<dbReference type="Gene3D" id="2.20.28.10">
    <property type="match status" value="1"/>
</dbReference>
<dbReference type="Gene3D" id="1.20.1260.10">
    <property type="match status" value="1"/>
</dbReference>
<dbReference type="InterPro" id="IPR012347">
    <property type="entry name" value="Ferritin-like"/>
</dbReference>
<feature type="domain" description="Rubredoxin-like" evidence="4">
    <location>
        <begin position="1"/>
        <end position="35"/>
    </location>
</feature>
<dbReference type="RefSeq" id="WP_249296161.1">
    <property type="nucleotide sequence ID" value="NZ_JACRSV010000005.1"/>
</dbReference>
<keyword evidence="6" id="KW-0575">Peroxidase</keyword>
<dbReference type="InterPro" id="IPR009040">
    <property type="entry name" value="Ferritin-like_diiron"/>
</dbReference>
<dbReference type="InterPro" id="IPR024934">
    <property type="entry name" value="Rubredoxin-like_dom"/>
</dbReference>
<dbReference type="GO" id="GO:0005506">
    <property type="term" value="F:iron ion binding"/>
    <property type="evidence" value="ECO:0007669"/>
    <property type="project" value="InterPro"/>
</dbReference>
<keyword evidence="2" id="KW-0813">Transport</keyword>